<accession>A0ABP1N7I7</accession>
<evidence type="ECO:0000313" key="2">
    <source>
        <dbReference type="Proteomes" id="UP001642520"/>
    </source>
</evidence>
<dbReference type="Proteomes" id="UP001642520">
    <property type="component" value="Unassembled WGS sequence"/>
</dbReference>
<gene>
    <name evidence="1" type="ORF">XYLVIOL_LOCUS2467</name>
</gene>
<protein>
    <submittedName>
        <fullName evidence="1">Uncharacterized protein</fullName>
    </submittedName>
</protein>
<sequence>MEVPFEYEDILLQCHFHQIHLPQQAIQIAQLDQDRRHFLQEAMFDLSRKDVVHFSLGNVSYPERNYATQQAPKIVS</sequence>
<dbReference type="EMBL" id="CAXAJV020001287">
    <property type="protein sequence ID" value="CAL7936958.1"/>
    <property type="molecule type" value="Genomic_DNA"/>
</dbReference>
<evidence type="ECO:0000313" key="1">
    <source>
        <dbReference type="EMBL" id="CAL7936958.1"/>
    </source>
</evidence>
<keyword evidence="2" id="KW-1185">Reference proteome</keyword>
<name>A0ABP1N7I7_XYLVO</name>
<proteinExistence type="predicted"/>
<reference evidence="1 2" key="1">
    <citation type="submission" date="2024-08" db="EMBL/GenBank/DDBJ databases">
        <authorList>
            <person name="Will J Nash"/>
            <person name="Angela Man"/>
            <person name="Seanna McTaggart"/>
            <person name="Kendall Baker"/>
            <person name="Tom Barker"/>
            <person name="Leah Catchpole"/>
            <person name="Alex Durrant"/>
            <person name="Karim Gharbi"/>
            <person name="Naomi Irish"/>
            <person name="Gemy Kaithakottil"/>
            <person name="Debby Ku"/>
            <person name="Aaliyah Providence"/>
            <person name="Felix Shaw"/>
            <person name="David Swarbreck"/>
            <person name="Chris Watkins"/>
            <person name="Ann M. McCartney"/>
            <person name="Giulio Formenti"/>
            <person name="Alice Mouton"/>
            <person name="Noel Vella"/>
            <person name="Bjorn M von Reumont"/>
            <person name="Adriana Vella"/>
            <person name="Wilfried Haerty"/>
        </authorList>
    </citation>
    <scope>NUCLEOTIDE SEQUENCE [LARGE SCALE GENOMIC DNA]</scope>
</reference>
<organism evidence="1 2">
    <name type="scientific">Xylocopa violacea</name>
    <name type="common">Violet carpenter bee</name>
    <name type="synonym">Apis violacea</name>
    <dbReference type="NCBI Taxonomy" id="135666"/>
    <lineage>
        <taxon>Eukaryota</taxon>
        <taxon>Metazoa</taxon>
        <taxon>Ecdysozoa</taxon>
        <taxon>Arthropoda</taxon>
        <taxon>Hexapoda</taxon>
        <taxon>Insecta</taxon>
        <taxon>Pterygota</taxon>
        <taxon>Neoptera</taxon>
        <taxon>Endopterygota</taxon>
        <taxon>Hymenoptera</taxon>
        <taxon>Apocrita</taxon>
        <taxon>Aculeata</taxon>
        <taxon>Apoidea</taxon>
        <taxon>Anthophila</taxon>
        <taxon>Apidae</taxon>
        <taxon>Xylocopa</taxon>
        <taxon>Xylocopa</taxon>
    </lineage>
</organism>
<comment type="caution">
    <text evidence="1">The sequence shown here is derived from an EMBL/GenBank/DDBJ whole genome shotgun (WGS) entry which is preliminary data.</text>
</comment>